<feature type="transmembrane region" description="Helical" evidence="6">
    <location>
        <begin position="435"/>
        <end position="456"/>
    </location>
</feature>
<keyword evidence="3 6" id="KW-0812">Transmembrane</keyword>
<feature type="transmembrane region" description="Helical" evidence="6">
    <location>
        <begin position="764"/>
        <end position="797"/>
    </location>
</feature>
<dbReference type="PANTHER" id="PTHR30287">
    <property type="entry name" value="MEMBRANE COMPONENT OF PREDICTED ABC SUPERFAMILY METABOLITE UPTAKE TRANSPORTER"/>
    <property type="match status" value="1"/>
</dbReference>
<dbReference type="InterPro" id="IPR025857">
    <property type="entry name" value="MacB_PCD"/>
</dbReference>
<evidence type="ECO:0000256" key="3">
    <source>
        <dbReference type="ARBA" id="ARBA00022692"/>
    </source>
</evidence>
<keyword evidence="2" id="KW-1003">Cell membrane</keyword>
<feature type="domain" description="ABC3 transporter permease C-terminal" evidence="7">
    <location>
        <begin position="264"/>
        <end position="389"/>
    </location>
</feature>
<evidence type="ECO:0000259" key="8">
    <source>
        <dbReference type="Pfam" id="PF12704"/>
    </source>
</evidence>
<dbReference type="EMBL" id="CP080096">
    <property type="protein sequence ID" value="QYD73965.1"/>
    <property type="molecule type" value="Genomic_DNA"/>
</dbReference>
<feature type="transmembrane region" description="Helical" evidence="6">
    <location>
        <begin position="306"/>
        <end position="339"/>
    </location>
</feature>
<keyword evidence="10" id="KW-1185">Reference proteome</keyword>
<evidence type="ECO:0000256" key="1">
    <source>
        <dbReference type="ARBA" id="ARBA00004651"/>
    </source>
</evidence>
<evidence type="ECO:0000256" key="6">
    <source>
        <dbReference type="SAM" id="Phobius"/>
    </source>
</evidence>
<keyword evidence="5 6" id="KW-0472">Membrane</keyword>
<dbReference type="Proteomes" id="UP000826462">
    <property type="component" value="Chromosome 2"/>
</dbReference>
<gene>
    <name evidence="9" type="ORF">KZJ38_35720</name>
</gene>
<name>A0ABX8UY88_9BURK</name>
<feature type="transmembrane region" description="Helical" evidence="6">
    <location>
        <begin position="264"/>
        <end position="286"/>
    </location>
</feature>
<feature type="domain" description="MacB-like periplasmic core" evidence="8">
    <location>
        <begin position="489"/>
        <end position="688"/>
    </location>
</feature>
<protein>
    <submittedName>
        <fullName evidence="9">FtsX-like permease family protein</fullName>
    </submittedName>
</protein>
<proteinExistence type="predicted"/>
<evidence type="ECO:0000256" key="5">
    <source>
        <dbReference type="ARBA" id="ARBA00023136"/>
    </source>
</evidence>
<evidence type="ECO:0000313" key="10">
    <source>
        <dbReference type="Proteomes" id="UP000826462"/>
    </source>
</evidence>
<dbReference type="Pfam" id="PF12704">
    <property type="entry name" value="MacB_PCD"/>
    <property type="match status" value="2"/>
</dbReference>
<feature type="transmembrane region" description="Helical" evidence="6">
    <location>
        <begin position="485"/>
        <end position="506"/>
    </location>
</feature>
<feature type="transmembrane region" description="Helical" evidence="6">
    <location>
        <begin position="410"/>
        <end position="429"/>
    </location>
</feature>
<accession>A0ABX8UY88</accession>
<feature type="domain" description="ABC3 transporter permease C-terminal" evidence="7">
    <location>
        <begin position="724"/>
        <end position="838"/>
    </location>
</feature>
<feature type="transmembrane region" description="Helical" evidence="6">
    <location>
        <begin position="809"/>
        <end position="833"/>
    </location>
</feature>
<comment type="subcellular location">
    <subcellularLocation>
        <location evidence="1">Cell membrane</location>
        <topology evidence="1">Multi-pass membrane protein</topology>
    </subcellularLocation>
</comment>
<evidence type="ECO:0000259" key="7">
    <source>
        <dbReference type="Pfam" id="PF02687"/>
    </source>
</evidence>
<dbReference type="RefSeq" id="WP_219803819.1">
    <property type="nucleotide sequence ID" value="NZ_CP080096.1"/>
</dbReference>
<keyword evidence="4 6" id="KW-1133">Transmembrane helix</keyword>
<evidence type="ECO:0000313" key="9">
    <source>
        <dbReference type="EMBL" id="QYD73965.1"/>
    </source>
</evidence>
<reference evidence="9 10" key="1">
    <citation type="submission" date="2021-07" db="EMBL/GenBank/DDBJ databases">
        <title>Paraburkholderia edwinii protects Aspergillus sp. from phenazines by acting as a toxin sponge.</title>
        <authorList>
            <person name="Dahlstrom K.M."/>
            <person name="Newman D.K."/>
        </authorList>
    </citation>
    <scope>NUCLEOTIDE SEQUENCE [LARGE SCALE GENOMIC DNA]</scope>
    <source>
        <strain evidence="9 10">Pe01</strain>
    </source>
</reference>
<dbReference type="PANTHER" id="PTHR30287:SF2">
    <property type="entry name" value="BLL1001 PROTEIN"/>
    <property type="match status" value="1"/>
</dbReference>
<sequence>MLATAAALIAGESRSHPLRALVAVLAIAAGVAMGYAVQLINGAALTELASTVNSLTGDADLTIRGPRNGFDESLYPRIARLPDVVAASPVVEVDARVAGHDDALKLLGVDVFHAGRVTPDLVGRVGSSNGNASENPDGNRLDLLSPDTVFLSPAALAWSGLKIGDTLTVQVGLRQVALRIAGTLPASGTSVRVGVMDIGAAQWRLERLGSLQRIDIKLKAGVNAARFAQQIATQLPAGVAAVSPNDNAHRTSQLSRAYRANLNVLALVALFTGAFLVFTIQALGALRRRTQFALLRALGVTRRGVVGLIVAEGAVQGIIGALIGVALGYAVAAAVLHFAGGDLGGGYFEGVHPQVHVDAAAACLFVALGIGAAVLGSVSPALEAARAQPAQALKAGDEETSLRKLHRSRALIGALVAIGVGIAAARLPAVDGLPLFGYASVALLLIGGVMTMPYIARTVFDALPRTQRALPQLALAQLAHAPGRAAIGLAGIVASFSLMVAMAIMVSSFRIAVDDWLQLLLPAPLYLRAAPAGDSGFLSAADQAAIAATPGIERAEFLRATQISLDTRLPPVALIARPIDPRNPAARLPLTGTPLVPRDGTARPAWVSEAMADLYRLHIGDRITLPVGGRAATFTVAGIWRDYARQFGAVVIDEADYRKLADDTRASDAALWPASGVSAAQTIERIRARVAGGDRLTFSEPGEIRAASLKIFDRSFAVTYLLEAVAVLIGLFGIGASFGAQALSRTREFGVLRHIGVTRGQIAALLLIEGALVALVGVASGLVLGTGIAAVLVFVVNPQSFHWTMSLHMPWALVLTLAAAVILAAALTALWSARSALSVDAVRAVRDDW</sequence>
<dbReference type="Pfam" id="PF02687">
    <property type="entry name" value="FtsX"/>
    <property type="match status" value="2"/>
</dbReference>
<organism evidence="9 10">
    <name type="scientific">Paraburkholderia edwinii</name>
    <dbReference type="NCBI Taxonomy" id="2861782"/>
    <lineage>
        <taxon>Bacteria</taxon>
        <taxon>Pseudomonadati</taxon>
        <taxon>Pseudomonadota</taxon>
        <taxon>Betaproteobacteria</taxon>
        <taxon>Burkholderiales</taxon>
        <taxon>Burkholderiaceae</taxon>
        <taxon>Paraburkholderia</taxon>
    </lineage>
</organism>
<dbReference type="InterPro" id="IPR038766">
    <property type="entry name" value="Membrane_comp_ABC_pdt"/>
</dbReference>
<evidence type="ECO:0000256" key="2">
    <source>
        <dbReference type="ARBA" id="ARBA00022475"/>
    </source>
</evidence>
<feature type="transmembrane region" description="Helical" evidence="6">
    <location>
        <begin position="720"/>
        <end position="743"/>
    </location>
</feature>
<feature type="domain" description="MacB-like periplasmic core" evidence="8">
    <location>
        <begin position="21"/>
        <end position="232"/>
    </location>
</feature>
<dbReference type="InterPro" id="IPR003838">
    <property type="entry name" value="ABC3_permease_C"/>
</dbReference>
<feature type="transmembrane region" description="Helical" evidence="6">
    <location>
        <begin position="359"/>
        <end position="378"/>
    </location>
</feature>
<evidence type="ECO:0000256" key="4">
    <source>
        <dbReference type="ARBA" id="ARBA00022989"/>
    </source>
</evidence>